<evidence type="ECO:0000313" key="5">
    <source>
        <dbReference type="EMBL" id="SER55982.1"/>
    </source>
</evidence>
<protein>
    <submittedName>
        <fullName evidence="5">Two component transcriptional regulator, LytTR family</fullName>
    </submittedName>
</protein>
<evidence type="ECO:0000259" key="3">
    <source>
        <dbReference type="PROSITE" id="PS50930"/>
    </source>
</evidence>
<dbReference type="PROSITE" id="PS50110">
    <property type="entry name" value="RESPONSE_REGULATORY"/>
    <property type="match status" value="1"/>
</dbReference>
<evidence type="ECO:0000313" key="4">
    <source>
        <dbReference type="EMBL" id="SEH65122.1"/>
    </source>
</evidence>
<dbReference type="Pfam" id="PF04397">
    <property type="entry name" value="LytTR"/>
    <property type="match status" value="1"/>
</dbReference>
<keyword evidence="7" id="KW-1185">Reference proteome</keyword>
<dbReference type="InterPro" id="IPR007492">
    <property type="entry name" value="LytTR_DNA-bd_dom"/>
</dbReference>
<dbReference type="PROSITE" id="PS50930">
    <property type="entry name" value="HTH_LYTTR"/>
    <property type="match status" value="1"/>
</dbReference>
<feature type="domain" description="HTH LytTR-type" evidence="3">
    <location>
        <begin position="142"/>
        <end position="248"/>
    </location>
</feature>
<proteinExistence type="predicted"/>
<name>A0A1H9Q6D7_9ACTN</name>
<feature type="modified residue" description="4-aspartylphosphate" evidence="1">
    <location>
        <position position="63"/>
    </location>
</feature>
<evidence type="ECO:0000313" key="6">
    <source>
        <dbReference type="Proteomes" id="UP000199128"/>
    </source>
</evidence>
<dbReference type="InterPro" id="IPR001789">
    <property type="entry name" value="Sig_transdc_resp-reg_receiver"/>
</dbReference>
<evidence type="ECO:0000256" key="1">
    <source>
        <dbReference type="PROSITE-ProRule" id="PRU00169"/>
    </source>
</evidence>
<dbReference type="Proteomes" id="UP000199135">
    <property type="component" value="Unassembled WGS sequence"/>
</dbReference>
<dbReference type="GO" id="GO:0003677">
    <property type="term" value="F:DNA binding"/>
    <property type="evidence" value="ECO:0007669"/>
    <property type="project" value="InterPro"/>
</dbReference>
<dbReference type="EMBL" id="FOGP01000004">
    <property type="protein sequence ID" value="SER55982.1"/>
    <property type="molecule type" value="Genomic_DNA"/>
</dbReference>
<feature type="domain" description="Response regulatory" evidence="2">
    <location>
        <begin position="6"/>
        <end position="126"/>
    </location>
</feature>
<dbReference type="SMART" id="SM00850">
    <property type="entry name" value="LytTR"/>
    <property type="match status" value="1"/>
</dbReference>
<gene>
    <name evidence="5" type="ORF">SAMN05216446_1332</name>
    <name evidence="4" type="ORF">SAMN05216447_11014</name>
</gene>
<reference evidence="6 7" key="1">
    <citation type="submission" date="2016-10" db="EMBL/GenBank/DDBJ databases">
        <authorList>
            <person name="Varghese N."/>
            <person name="Submissions S."/>
        </authorList>
    </citation>
    <scope>NUCLEOTIDE SEQUENCE [LARGE SCALE GENOMIC DNA]</scope>
    <source>
        <strain evidence="6">KHGC19</strain>
        <strain evidence="4 7">WCP15</strain>
    </source>
</reference>
<dbReference type="PANTHER" id="PTHR37299:SF1">
    <property type="entry name" value="STAGE 0 SPORULATION PROTEIN A HOMOLOG"/>
    <property type="match status" value="1"/>
</dbReference>
<sequence length="248" mass="27643">MIHVLNALIVDDEAPARSELRFLLEETGRIGNIEEASNAREAVEALVRSREGTDARTDVLFLDISMPKTSGMQLAEALHKLKNPPAVVFVTAYSEYAVEAFSVDAVDYLMKPVETDRLNHALDKVETRVKPSGGNHGAVERIPVEKGGRKVLVPIDQIRYIEAKDDYSCIYTDSDRYLSTISLAKLEQKLVPHGFFRVHRGYIVNLEHVEDVEVISSGILQLGLKGIEDKKIPVSRRRVVALKRALGL</sequence>
<accession>A0A1H9Q6D7</accession>
<dbReference type="Gene3D" id="2.40.50.1020">
    <property type="entry name" value="LytTr DNA-binding domain"/>
    <property type="match status" value="1"/>
</dbReference>
<evidence type="ECO:0000259" key="2">
    <source>
        <dbReference type="PROSITE" id="PS50110"/>
    </source>
</evidence>
<dbReference type="InterPro" id="IPR046947">
    <property type="entry name" value="LytR-like"/>
</dbReference>
<dbReference type="Gene3D" id="3.40.50.2300">
    <property type="match status" value="1"/>
</dbReference>
<dbReference type="InterPro" id="IPR011006">
    <property type="entry name" value="CheY-like_superfamily"/>
</dbReference>
<dbReference type="Proteomes" id="UP000199128">
    <property type="component" value="Unassembled WGS sequence"/>
</dbReference>
<reference evidence="5" key="2">
    <citation type="submission" date="2016-10" db="EMBL/GenBank/DDBJ databases">
        <authorList>
            <person name="de Groot N.N."/>
        </authorList>
    </citation>
    <scope>NUCLEOTIDE SEQUENCE [LARGE SCALE GENOMIC DNA]</scope>
    <source>
        <strain evidence="5">KHGC19</strain>
    </source>
</reference>
<dbReference type="SUPFAM" id="SSF52172">
    <property type="entry name" value="CheY-like"/>
    <property type="match status" value="1"/>
</dbReference>
<dbReference type="SMART" id="SM00448">
    <property type="entry name" value="REC"/>
    <property type="match status" value="1"/>
</dbReference>
<dbReference type="Pfam" id="PF00072">
    <property type="entry name" value="Response_reg"/>
    <property type="match status" value="1"/>
</dbReference>
<organism evidence="5 6">
    <name type="scientific">Parafannyhessea umbonata</name>
    <dbReference type="NCBI Taxonomy" id="604330"/>
    <lineage>
        <taxon>Bacteria</taxon>
        <taxon>Bacillati</taxon>
        <taxon>Actinomycetota</taxon>
        <taxon>Coriobacteriia</taxon>
        <taxon>Coriobacteriales</taxon>
        <taxon>Atopobiaceae</taxon>
        <taxon>Parafannyhessea</taxon>
    </lineage>
</organism>
<dbReference type="EMBL" id="FNWT01000010">
    <property type="protein sequence ID" value="SEH65122.1"/>
    <property type="molecule type" value="Genomic_DNA"/>
</dbReference>
<keyword evidence="1" id="KW-0597">Phosphoprotein</keyword>
<evidence type="ECO:0000313" key="7">
    <source>
        <dbReference type="Proteomes" id="UP000199135"/>
    </source>
</evidence>
<dbReference type="PANTHER" id="PTHR37299">
    <property type="entry name" value="TRANSCRIPTIONAL REGULATOR-RELATED"/>
    <property type="match status" value="1"/>
</dbReference>
<dbReference type="AlphaFoldDB" id="A0A1H9Q6D7"/>
<dbReference type="GO" id="GO:0000156">
    <property type="term" value="F:phosphorelay response regulator activity"/>
    <property type="evidence" value="ECO:0007669"/>
    <property type="project" value="InterPro"/>
</dbReference>